<feature type="transmembrane region" description="Helical" evidence="6">
    <location>
        <begin position="108"/>
        <end position="130"/>
    </location>
</feature>
<dbReference type="InterPro" id="IPR051461">
    <property type="entry name" value="UPF0750_membrane"/>
</dbReference>
<keyword evidence="4 6" id="KW-1133">Transmembrane helix</keyword>
<sequence>MITRQTTLWMELQKIGIIIFGAFTVAIGLNFFLETSNLFASGMTGVAQLASGFLPLSTGVMLLLLNIPVAILGWKKVGRLFTFYSFLHVALTTFFLEVVPFQQLAEDIMLNAVFGGIITAVGISLPLRYGASAGGLDIIALVLARMSDRPLGVYFFSLNALIIVAAGFAYNWDQALFTLVSIYATSRIIDMVHTRHVKCTAFIVTKKADELREAIHAHVTRGITRMNAKGGYDESAKEVLMITITRYELYTLRQVTEATDPEAFTNIVPTSDIVGSFRKDD</sequence>
<keyword evidence="5 6" id="KW-0472">Membrane</keyword>
<dbReference type="Pfam" id="PF02588">
    <property type="entry name" value="YitT_membrane"/>
    <property type="match status" value="1"/>
</dbReference>
<dbReference type="InterPro" id="IPR019264">
    <property type="entry name" value="DUF2179"/>
</dbReference>
<organism evidence="8 9">
    <name type="scientific">Natribacillus halophilus</name>
    <dbReference type="NCBI Taxonomy" id="549003"/>
    <lineage>
        <taxon>Bacteria</taxon>
        <taxon>Bacillati</taxon>
        <taxon>Bacillota</taxon>
        <taxon>Bacilli</taxon>
        <taxon>Bacillales</taxon>
        <taxon>Bacillaceae</taxon>
        <taxon>Natribacillus</taxon>
    </lineage>
</organism>
<dbReference type="AlphaFoldDB" id="A0A1G8LI17"/>
<evidence type="ECO:0000256" key="3">
    <source>
        <dbReference type="ARBA" id="ARBA00022692"/>
    </source>
</evidence>
<evidence type="ECO:0000313" key="9">
    <source>
        <dbReference type="Proteomes" id="UP000198853"/>
    </source>
</evidence>
<feature type="transmembrane region" description="Helical" evidence="6">
    <location>
        <begin position="12"/>
        <end position="33"/>
    </location>
</feature>
<reference evidence="8 9" key="1">
    <citation type="submission" date="2016-10" db="EMBL/GenBank/DDBJ databases">
        <authorList>
            <person name="de Groot N.N."/>
        </authorList>
    </citation>
    <scope>NUCLEOTIDE SEQUENCE [LARGE SCALE GENOMIC DNA]</scope>
    <source>
        <strain evidence="8 9">DSM 21771</strain>
    </source>
</reference>
<keyword evidence="2" id="KW-1003">Cell membrane</keyword>
<dbReference type="PIRSF" id="PIRSF006483">
    <property type="entry name" value="Membrane_protein_YitT"/>
    <property type="match status" value="1"/>
</dbReference>
<name>A0A1G8LI17_9BACI</name>
<accession>A0A1G8LI17</accession>
<evidence type="ECO:0000259" key="7">
    <source>
        <dbReference type="Pfam" id="PF10035"/>
    </source>
</evidence>
<dbReference type="Pfam" id="PF10035">
    <property type="entry name" value="DUF2179"/>
    <property type="match status" value="1"/>
</dbReference>
<evidence type="ECO:0000313" key="8">
    <source>
        <dbReference type="EMBL" id="SDI55392.1"/>
    </source>
</evidence>
<evidence type="ECO:0000256" key="6">
    <source>
        <dbReference type="SAM" id="Phobius"/>
    </source>
</evidence>
<proteinExistence type="predicted"/>
<dbReference type="PANTHER" id="PTHR33545:SF5">
    <property type="entry name" value="UPF0750 MEMBRANE PROTEIN YITT"/>
    <property type="match status" value="1"/>
</dbReference>
<dbReference type="CDD" id="cd16380">
    <property type="entry name" value="YitT_C"/>
    <property type="match status" value="1"/>
</dbReference>
<feature type="transmembrane region" description="Helical" evidence="6">
    <location>
        <begin position="53"/>
        <end position="74"/>
    </location>
</feature>
<dbReference type="EMBL" id="FNEN01000003">
    <property type="protein sequence ID" value="SDI55392.1"/>
    <property type="molecule type" value="Genomic_DNA"/>
</dbReference>
<dbReference type="RefSeq" id="WP_245723056.1">
    <property type="nucleotide sequence ID" value="NZ_FNEN01000003.1"/>
</dbReference>
<dbReference type="InterPro" id="IPR003740">
    <property type="entry name" value="YitT"/>
</dbReference>
<dbReference type="PANTHER" id="PTHR33545">
    <property type="entry name" value="UPF0750 MEMBRANE PROTEIN YITT-RELATED"/>
    <property type="match status" value="1"/>
</dbReference>
<gene>
    <name evidence="8" type="ORF">SAMN04488123_103105</name>
</gene>
<evidence type="ECO:0000256" key="5">
    <source>
        <dbReference type="ARBA" id="ARBA00023136"/>
    </source>
</evidence>
<feature type="domain" description="DUF2179" evidence="7">
    <location>
        <begin position="221"/>
        <end position="275"/>
    </location>
</feature>
<dbReference type="Gene3D" id="3.30.70.120">
    <property type="match status" value="1"/>
</dbReference>
<keyword evidence="9" id="KW-1185">Reference proteome</keyword>
<evidence type="ECO:0000256" key="1">
    <source>
        <dbReference type="ARBA" id="ARBA00004651"/>
    </source>
</evidence>
<comment type="subcellular location">
    <subcellularLocation>
        <location evidence="1">Cell membrane</location>
        <topology evidence="1">Multi-pass membrane protein</topology>
    </subcellularLocation>
</comment>
<evidence type="ECO:0000256" key="4">
    <source>
        <dbReference type="ARBA" id="ARBA00022989"/>
    </source>
</evidence>
<dbReference type="InterPro" id="IPR015867">
    <property type="entry name" value="N-reg_PII/ATP_PRibTrfase_C"/>
</dbReference>
<feature type="transmembrane region" description="Helical" evidence="6">
    <location>
        <begin position="81"/>
        <end position="102"/>
    </location>
</feature>
<evidence type="ECO:0000256" key="2">
    <source>
        <dbReference type="ARBA" id="ARBA00022475"/>
    </source>
</evidence>
<keyword evidence="3 6" id="KW-0812">Transmembrane</keyword>
<feature type="transmembrane region" description="Helical" evidence="6">
    <location>
        <begin position="151"/>
        <end position="172"/>
    </location>
</feature>
<protein>
    <submittedName>
        <fullName evidence="8">Uncharacterized membrane-anchored protein YitT, contains DUF161 and DUF2179 domains</fullName>
    </submittedName>
</protein>
<dbReference type="Proteomes" id="UP000198853">
    <property type="component" value="Unassembled WGS sequence"/>
</dbReference>
<dbReference type="GO" id="GO:0005886">
    <property type="term" value="C:plasma membrane"/>
    <property type="evidence" value="ECO:0007669"/>
    <property type="project" value="UniProtKB-SubCell"/>
</dbReference>